<feature type="region of interest" description="Disordered" evidence="1">
    <location>
        <begin position="16"/>
        <end position="37"/>
    </location>
</feature>
<sequence>MARWLRAPWQRSTHLASTHLTSTAPRPEATTSEKKPSLVEDRRGAVYVEFLGAFFPLFTMFLALVQFGFIQTASIIVQHSAIRASRTAAVILHDNPAHYGGALQGTVTAQKREMVLDDARGPLKSLGNANQTNVTFDKNNYGRDDMVRLRVQYPYGCKVPVGRTIACGFDGQRTLEAEASMPNQGADFIY</sequence>
<dbReference type="EMBL" id="CP012159">
    <property type="protein sequence ID" value="AKT36529.1"/>
    <property type="molecule type" value="Genomic_DNA"/>
</dbReference>
<protein>
    <recommendedName>
        <fullName evidence="5">Pilus assembly protein TadE</fullName>
    </recommendedName>
</protein>
<feature type="transmembrane region" description="Helical" evidence="2">
    <location>
        <begin position="44"/>
        <end position="69"/>
    </location>
</feature>
<keyword evidence="2" id="KW-0472">Membrane</keyword>
<dbReference type="STRING" id="52.CMC5_006450"/>
<dbReference type="KEGG" id="ccro:CMC5_006450"/>
<evidence type="ECO:0000313" key="4">
    <source>
        <dbReference type="Proteomes" id="UP000067626"/>
    </source>
</evidence>
<dbReference type="AlphaFoldDB" id="A0A0K1E6Q0"/>
<dbReference type="Proteomes" id="UP000067626">
    <property type="component" value="Chromosome"/>
</dbReference>
<proteinExistence type="predicted"/>
<keyword evidence="2" id="KW-0812">Transmembrane</keyword>
<reference evidence="3 4" key="1">
    <citation type="submission" date="2015-07" db="EMBL/GenBank/DDBJ databases">
        <title>Genome analysis of myxobacterium Chondromyces crocatus Cm c5 reveals a high potential for natural compound synthesis and the genetic basis for the loss of fruiting body formation.</title>
        <authorList>
            <person name="Zaburannyi N."/>
            <person name="Bunk B."/>
            <person name="Maier J."/>
            <person name="Overmann J."/>
            <person name="Mueller R."/>
        </authorList>
    </citation>
    <scope>NUCLEOTIDE SEQUENCE [LARGE SCALE GENOMIC DNA]</scope>
    <source>
        <strain evidence="3 4">Cm c5</strain>
    </source>
</reference>
<accession>A0A0K1E6Q0</accession>
<gene>
    <name evidence="3" type="ORF">CMC5_006450</name>
</gene>
<evidence type="ECO:0008006" key="5">
    <source>
        <dbReference type="Google" id="ProtNLM"/>
    </source>
</evidence>
<dbReference type="OrthoDB" id="5514190at2"/>
<evidence type="ECO:0000256" key="2">
    <source>
        <dbReference type="SAM" id="Phobius"/>
    </source>
</evidence>
<organism evidence="3 4">
    <name type="scientific">Chondromyces crocatus</name>
    <dbReference type="NCBI Taxonomy" id="52"/>
    <lineage>
        <taxon>Bacteria</taxon>
        <taxon>Pseudomonadati</taxon>
        <taxon>Myxococcota</taxon>
        <taxon>Polyangia</taxon>
        <taxon>Polyangiales</taxon>
        <taxon>Polyangiaceae</taxon>
        <taxon>Chondromyces</taxon>
    </lineage>
</organism>
<keyword evidence="2" id="KW-1133">Transmembrane helix</keyword>
<evidence type="ECO:0000313" key="3">
    <source>
        <dbReference type="EMBL" id="AKT36529.1"/>
    </source>
</evidence>
<name>A0A0K1E6Q0_CHOCO</name>
<keyword evidence="4" id="KW-1185">Reference proteome</keyword>
<dbReference type="RefSeq" id="WP_050429035.1">
    <property type="nucleotide sequence ID" value="NZ_CP012159.1"/>
</dbReference>
<evidence type="ECO:0000256" key="1">
    <source>
        <dbReference type="SAM" id="MobiDB-lite"/>
    </source>
</evidence>